<dbReference type="AlphaFoldDB" id="A0A1Q9R9W2"/>
<dbReference type="SMART" id="SM00331">
    <property type="entry name" value="PP2C_SIG"/>
    <property type="match status" value="1"/>
</dbReference>
<reference evidence="2 3" key="1">
    <citation type="submission" date="2016-10" db="EMBL/GenBank/DDBJ databases">
        <title>Genome Sequence of Pseudomonas putida GM4FR.</title>
        <authorList>
            <person name="Poehlein A."/>
            <person name="Wemheuer F."/>
            <person name="Hollensteiner J."/>
            <person name="Wemheuer B."/>
        </authorList>
    </citation>
    <scope>NUCLEOTIDE SEQUENCE [LARGE SCALE GENOMIC DNA]</scope>
    <source>
        <strain evidence="2 3">GM4FR</strain>
    </source>
</reference>
<evidence type="ECO:0000259" key="1">
    <source>
        <dbReference type="SMART" id="SM00331"/>
    </source>
</evidence>
<dbReference type="Pfam" id="PF13581">
    <property type="entry name" value="HATPase_c_2"/>
    <property type="match status" value="1"/>
</dbReference>
<organism evidence="2 3">
    <name type="scientific">Pseudomonas putida</name>
    <name type="common">Arthrobacter siderocapsulatus</name>
    <dbReference type="NCBI Taxonomy" id="303"/>
    <lineage>
        <taxon>Bacteria</taxon>
        <taxon>Pseudomonadati</taxon>
        <taxon>Pseudomonadota</taxon>
        <taxon>Gammaproteobacteria</taxon>
        <taxon>Pseudomonadales</taxon>
        <taxon>Pseudomonadaceae</taxon>
        <taxon>Pseudomonas</taxon>
    </lineage>
</organism>
<dbReference type="Proteomes" id="UP000186736">
    <property type="component" value="Unassembled WGS sequence"/>
</dbReference>
<dbReference type="InterPro" id="IPR036457">
    <property type="entry name" value="PPM-type-like_dom_sf"/>
</dbReference>
<accession>A0A1Q9R9W2</accession>
<comment type="caution">
    <text evidence="2">The sequence shown here is derived from an EMBL/GenBank/DDBJ whole genome shotgun (WGS) entry which is preliminary data.</text>
</comment>
<dbReference type="InterPro" id="IPR036890">
    <property type="entry name" value="HATPase_C_sf"/>
</dbReference>
<feature type="domain" description="PPM-type phosphatase" evidence="1">
    <location>
        <begin position="132"/>
        <end position="322"/>
    </location>
</feature>
<evidence type="ECO:0000313" key="2">
    <source>
        <dbReference type="EMBL" id="OLS64230.1"/>
    </source>
</evidence>
<sequence>MLAIEDDSQVGHARRTAQQLVQLHRFNDTDAGRVALVVTELASNLLKHAGSGELHLRMLPRPGATGFEVLSVDRASGFDRDACMIDGFSTGGTQGIGLGAVARQSDVFDMHTDERGTVLLARIFRSNDRDADIPYGISQHSLYNDPRCGDSWFLAFADHRISAMVVDGLGHGVEAEHAALHGREAFALQPFMAPERLMEEMHEAMRGTRGGAVAFAQFDDAHDQIRFTGIGNINASLVNPEKARGLTSHAGIVGAQYRKVQTFDYAGVRGNLLILHSDGLQSRWNLRDYPGLLQRHPAVIATVLHRDFNRGRDDVTVLVVALETVDD</sequence>
<dbReference type="InterPro" id="IPR003594">
    <property type="entry name" value="HATPase_dom"/>
</dbReference>
<protein>
    <recommendedName>
        <fullName evidence="1">PPM-type phosphatase domain-containing protein</fullName>
    </recommendedName>
</protein>
<evidence type="ECO:0000313" key="3">
    <source>
        <dbReference type="Proteomes" id="UP000186736"/>
    </source>
</evidence>
<dbReference type="EMBL" id="MKZO01000007">
    <property type="protein sequence ID" value="OLS64230.1"/>
    <property type="molecule type" value="Genomic_DNA"/>
</dbReference>
<dbReference type="Gene3D" id="3.30.565.10">
    <property type="entry name" value="Histidine kinase-like ATPase, C-terminal domain"/>
    <property type="match status" value="1"/>
</dbReference>
<dbReference type="Gene3D" id="3.60.40.10">
    <property type="entry name" value="PPM-type phosphatase domain"/>
    <property type="match status" value="1"/>
</dbReference>
<name>A0A1Q9R9W2_PSEPU</name>
<gene>
    <name evidence="2" type="ORF">PSEMO_07750</name>
</gene>
<dbReference type="SUPFAM" id="SSF81606">
    <property type="entry name" value="PP2C-like"/>
    <property type="match status" value="1"/>
</dbReference>
<dbReference type="PANTHER" id="PTHR35801:SF1">
    <property type="entry name" value="PHOSPHOSERINE PHOSPHATASE RSBX"/>
    <property type="match status" value="1"/>
</dbReference>
<dbReference type="Pfam" id="PF07228">
    <property type="entry name" value="SpoIIE"/>
    <property type="match status" value="1"/>
</dbReference>
<dbReference type="PANTHER" id="PTHR35801">
    <property type="entry name" value="PHOSPHOSERINE PHOSPHATASE RSBX"/>
    <property type="match status" value="1"/>
</dbReference>
<proteinExistence type="predicted"/>
<dbReference type="InterPro" id="IPR001932">
    <property type="entry name" value="PPM-type_phosphatase-like_dom"/>
</dbReference>
<dbReference type="InterPro" id="IPR039248">
    <property type="entry name" value="Ptase_RsbX"/>
</dbReference>